<proteinExistence type="predicted"/>
<name>A0ABD3AY24_9GENT</name>
<comment type="caution">
    <text evidence="1">The sequence shown here is derived from an EMBL/GenBank/DDBJ whole genome shotgun (WGS) entry which is preliminary data.</text>
</comment>
<keyword evidence="2" id="KW-1185">Reference proteome</keyword>
<gene>
    <name evidence="1" type="ORF">ACH5RR_004399</name>
</gene>
<organism evidence="1 2">
    <name type="scientific">Cinchona calisaya</name>
    <dbReference type="NCBI Taxonomy" id="153742"/>
    <lineage>
        <taxon>Eukaryota</taxon>
        <taxon>Viridiplantae</taxon>
        <taxon>Streptophyta</taxon>
        <taxon>Embryophyta</taxon>
        <taxon>Tracheophyta</taxon>
        <taxon>Spermatophyta</taxon>
        <taxon>Magnoliopsida</taxon>
        <taxon>eudicotyledons</taxon>
        <taxon>Gunneridae</taxon>
        <taxon>Pentapetalae</taxon>
        <taxon>asterids</taxon>
        <taxon>lamiids</taxon>
        <taxon>Gentianales</taxon>
        <taxon>Rubiaceae</taxon>
        <taxon>Cinchonoideae</taxon>
        <taxon>Cinchoneae</taxon>
        <taxon>Cinchona</taxon>
    </lineage>
</organism>
<evidence type="ECO:0008006" key="3">
    <source>
        <dbReference type="Google" id="ProtNLM"/>
    </source>
</evidence>
<dbReference type="EMBL" id="JBJUIK010000002">
    <property type="protein sequence ID" value="KAL3535938.1"/>
    <property type="molecule type" value="Genomic_DNA"/>
</dbReference>
<sequence>MNRDHAQLDAEFVARHIKDLVKSQISISSASIQAEISEKFNYDISLKKAWMAKQKAIVELFGAWVKKTGRGRPKSTSYFAIQRQCEISESFPWCNIS</sequence>
<evidence type="ECO:0000313" key="1">
    <source>
        <dbReference type="EMBL" id="KAL3535938.1"/>
    </source>
</evidence>
<evidence type="ECO:0000313" key="2">
    <source>
        <dbReference type="Proteomes" id="UP001630127"/>
    </source>
</evidence>
<protein>
    <recommendedName>
        <fullName evidence="3">Transposase</fullName>
    </recommendedName>
</protein>
<accession>A0ABD3AY24</accession>
<dbReference type="Proteomes" id="UP001630127">
    <property type="component" value="Unassembled WGS sequence"/>
</dbReference>
<reference evidence="1 2" key="1">
    <citation type="submission" date="2024-11" db="EMBL/GenBank/DDBJ databases">
        <title>A near-complete genome assembly of Cinchona calisaya.</title>
        <authorList>
            <person name="Lian D.C."/>
            <person name="Zhao X.W."/>
            <person name="Wei L."/>
        </authorList>
    </citation>
    <scope>NUCLEOTIDE SEQUENCE [LARGE SCALE GENOMIC DNA]</scope>
    <source>
        <tissue evidence="1">Nenye</tissue>
    </source>
</reference>
<dbReference type="AlphaFoldDB" id="A0ABD3AY24"/>